<name>A0ACC5VXJ5_9GAMM</name>
<evidence type="ECO:0000313" key="2">
    <source>
        <dbReference type="Proteomes" id="UP001319846"/>
    </source>
</evidence>
<comment type="caution">
    <text evidence="1">The sequence shown here is derived from an EMBL/GenBank/DDBJ whole genome shotgun (WGS) entry which is preliminary data.</text>
</comment>
<proteinExistence type="predicted"/>
<evidence type="ECO:0000313" key="1">
    <source>
        <dbReference type="EMBL" id="MBZ5488887.1"/>
    </source>
</evidence>
<keyword evidence="2" id="KW-1185">Reference proteome</keyword>
<protein>
    <submittedName>
        <fullName evidence="1">Glycosyltransferase family 4 protein</fullName>
    </submittedName>
</protein>
<dbReference type="EMBL" id="JABYQT010000012">
    <property type="protein sequence ID" value="MBZ5488887.1"/>
    <property type="molecule type" value="Genomic_DNA"/>
</dbReference>
<sequence length="355" mass="39392">MPQKKRIRIAQVAPVIFPTPPVDNGGTERIVFDLTEALVAMGHEVTLIAPSDSQTRARHLATSPSLYRWQQVHDNVPPGVPGVLEALVLERLRQHLDEFDIIHCHGEFCHAAVLGERRHHSVTTVHWRVDELDRQLFFEGFPDLPVASISNAQGAALPERNHLGTVYHGLDAQRFNLSKGSGGYLAFIGRMTDQKRPDRAIEVARATGYPLRLAGGIDVGNPGWFDHHVAPQLDERIQHVGVVNDHQKQSFLGEAAALLFPIDWPEPFGLVMIEAMACGTPVIAWRNGSVEEIIEEGVSGFVVDSHEEAVAAVKRLPTLDRQRVRQAFLERFTATRMAEDYVALYEQLLANTAAS</sequence>
<gene>
    <name evidence="1" type="ORF">HW452_15280</name>
</gene>
<reference evidence="1" key="1">
    <citation type="submission" date="2020-06" db="EMBL/GenBank/DDBJ databases">
        <title>Whole Genome Sequence of Halomonas aquamarina MB598.</title>
        <authorList>
            <person name="Pervaiz M."/>
            <person name="Fariq A."/>
            <person name="Yasmin A."/>
            <person name="Welch M."/>
        </authorList>
    </citation>
    <scope>NUCLEOTIDE SEQUENCE</scope>
    <source>
        <strain evidence="1">MB598</strain>
    </source>
</reference>
<dbReference type="Proteomes" id="UP001319846">
    <property type="component" value="Unassembled WGS sequence"/>
</dbReference>
<accession>A0ACC5VXJ5</accession>
<organism evidence="1 2">
    <name type="scientific">Vreelandella aquamarina</name>
    <dbReference type="NCBI Taxonomy" id="77097"/>
    <lineage>
        <taxon>Bacteria</taxon>
        <taxon>Pseudomonadati</taxon>
        <taxon>Pseudomonadota</taxon>
        <taxon>Gammaproteobacteria</taxon>
        <taxon>Oceanospirillales</taxon>
        <taxon>Halomonadaceae</taxon>
        <taxon>Vreelandella</taxon>
    </lineage>
</organism>